<dbReference type="PROSITE" id="PS50866">
    <property type="entry name" value="GOLD"/>
    <property type="match status" value="1"/>
</dbReference>
<comment type="similarity">
    <text evidence="2 8">Belongs to the OSBP family.</text>
</comment>
<keyword evidence="3" id="KW-0813">Transport</keyword>
<dbReference type="Pfam" id="PF01237">
    <property type="entry name" value="Oxysterol_BP"/>
    <property type="match status" value="1"/>
</dbReference>
<keyword evidence="6" id="KW-0445">Lipid transport</keyword>
<dbReference type="InterPro" id="IPR037239">
    <property type="entry name" value="OSBP_sf"/>
</dbReference>
<dbReference type="GO" id="GO:0034727">
    <property type="term" value="P:piecemeal microautophagy of the nucleus"/>
    <property type="evidence" value="ECO:0007669"/>
    <property type="project" value="TreeGrafter"/>
</dbReference>
<dbReference type="GO" id="GO:0120009">
    <property type="term" value="P:intermembrane lipid transfer"/>
    <property type="evidence" value="ECO:0007669"/>
    <property type="project" value="UniProtKB-ARBA"/>
</dbReference>
<protein>
    <submittedName>
        <fullName evidence="12">Oxysterol-binding protein-domain-containing protein</fullName>
    </submittedName>
</protein>
<reference evidence="12 13" key="1">
    <citation type="submission" date="2019-09" db="EMBL/GenBank/DDBJ databases">
        <authorList>
            <consortium name="DOE Joint Genome Institute"/>
            <person name="Mondo S.J."/>
            <person name="Navarro-Mendoza M.I."/>
            <person name="Perez-Arques C."/>
            <person name="Panchal S."/>
            <person name="Nicolas F.E."/>
            <person name="Ganguly P."/>
            <person name="Pangilinan J."/>
            <person name="Grigoriev I."/>
            <person name="Heitman J."/>
            <person name="Sanya K."/>
            <person name="Garre V."/>
        </authorList>
    </citation>
    <scope>NUCLEOTIDE SEQUENCE [LARGE SCALE GENOMIC DNA]</scope>
    <source>
        <strain evidence="12 13">MU402</strain>
    </source>
</reference>
<evidence type="ECO:0000259" key="10">
    <source>
        <dbReference type="PROSITE" id="PS50003"/>
    </source>
</evidence>
<gene>
    <name evidence="12" type="ORF">FB192DRAFT_1350695</name>
</gene>
<dbReference type="GO" id="GO:0035621">
    <property type="term" value="P:ER to Golgi ceramide transport"/>
    <property type="evidence" value="ECO:0007669"/>
    <property type="project" value="TreeGrafter"/>
</dbReference>
<dbReference type="InterPro" id="IPR000648">
    <property type="entry name" value="Oxysterol-bd"/>
</dbReference>
<dbReference type="InterPro" id="IPR009038">
    <property type="entry name" value="GOLD_dom"/>
</dbReference>
<dbReference type="InterPro" id="IPR001849">
    <property type="entry name" value="PH_domain"/>
</dbReference>
<dbReference type="PANTHER" id="PTHR10972">
    <property type="entry name" value="OXYSTEROL-BINDING PROTEIN-RELATED"/>
    <property type="match status" value="1"/>
</dbReference>
<dbReference type="GO" id="GO:0005886">
    <property type="term" value="C:plasma membrane"/>
    <property type="evidence" value="ECO:0007669"/>
    <property type="project" value="TreeGrafter"/>
</dbReference>
<feature type="compositionally biased region" description="Low complexity" evidence="9">
    <location>
        <begin position="464"/>
        <end position="476"/>
    </location>
</feature>
<keyword evidence="4" id="KW-0963">Cytoplasm</keyword>
<dbReference type="Gene3D" id="2.40.160.120">
    <property type="match status" value="1"/>
</dbReference>
<dbReference type="Gene3D" id="2.30.29.30">
    <property type="entry name" value="Pleckstrin-homology domain (PH domain)/Phosphotyrosine-binding domain (PTB)"/>
    <property type="match status" value="1"/>
</dbReference>
<evidence type="ECO:0000256" key="6">
    <source>
        <dbReference type="ARBA" id="ARBA00023055"/>
    </source>
</evidence>
<dbReference type="GO" id="GO:0005829">
    <property type="term" value="C:cytosol"/>
    <property type="evidence" value="ECO:0007669"/>
    <property type="project" value="TreeGrafter"/>
</dbReference>
<dbReference type="GO" id="GO:0030011">
    <property type="term" value="P:maintenance of cell polarity"/>
    <property type="evidence" value="ECO:0007669"/>
    <property type="project" value="TreeGrafter"/>
</dbReference>
<evidence type="ECO:0000256" key="8">
    <source>
        <dbReference type="RuleBase" id="RU003844"/>
    </source>
</evidence>
<feature type="region of interest" description="Disordered" evidence="9">
    <location>
        <begin position="77"/>
        <end position="98"/>
    </location>
</feature>
<evidence type="ECO:0000256" key="5">
    <source>
        <dbReference type="ARBA" id="ARBA00022553"/>
    </source>
</evidence>
<feature type="region of interest" description="Disordered" evidence="9">
    <location>
        <begin position="808"/>
        <end position="827"/>
    </location>
</feature>
<dbReference type="InterPro" id="IPR041680">
    <property type="entry name" value="PH_8"/>
</dbReference>
<evidence type="ECO:0000256" key="4">
    <source>
        <dbReference type="ARBA" id="ARBA00022490"/>
    </source>
</evidence>
<evidence type="ECO:0000313" key="13">
    <source>
        <dbReference type="Proteomes" id="UP000469890"/>
    </source>
</evidence>
<feature type="compositionally biased region" description="Acidic residues" evidence="9">
    <location>
        <begin position="477"/>
        <end position="489"/>
    </location>
</feature>
<dbReference type="SMART" id="SM00233">
    <property type="entry name" value="PH"/>
    <property type="match status" value="1"/>
</dbReference>
<dbReference type="SUPFAM" id="SSF50729">
    <property type="entry name" value="PH domain-like"/>
    <property type="match status" value="1"/>
</dbReference>
<dbReference type="AlphaFoldDB" id="A0A8H4F7Q1"/>
<name>A0A8H4F7Q1_MUCCL</name>
<feature type="domain" description="PH" evidence="10">
    <location>
        <begin position="172"/>
        <end position="264"/>
    </location>
</feature>
<evidence type="ECO:0000313" key="12">
    <source>
        <dbReference type="EMBL" id="KAF1806478.1"/>
    </source>
</evidence>
<evidence type="ECO:0000259" key="11">
    <source>
        <dbReference type="PROSITE" id="PS50866"/>
    </source>
</evidence>
<dbReference type="EMBL" id="JAAECE010000001">
    <property type="protein sequence ID" value="KAF1806478.1"/>
    <property type="molecule type" value="Genomic_DNA"/>
</dbReference>
<dbReference type="PROSITE" id="PS50003">
    <property type="entry name" value="PH_DOMAIN"/>
    <property type="match status" value="1"/>
</dbReference>
<dbReference type="SUPFAM" id="SSF101576">
    <property type="entry name" value="Supernatant protein factor (SPF), C-terminal domain"/>
    <property type="match status" value="1"/>
</dbReference>
<dbReference type="Gene3D" id="3.30.70.3490">
    <property type="match status" value="1"/>
</dbReference>
<keyword evidence="7" id="KW-0446">Lipid-binding</keyword>
<accession>A0A8H4F7Q1</accession>
<sequence>MEVVQVQPRDFYLHYIYVPVKGTTIRWTFTTKKNNIAFGLYRRLGHTPLPSSSDIVLKAQQARSDQLLKAYPLSKKTDDDSLLHDSSSHHTRARSKSIASEKLKEKNDWVELIPIEHVNSVKAKVEGSYTVCDSGNYILVFDNTFSKNTPKVVTFSVALVDPNMEQALEHPQAEISGWLLKKRRKKLQGWAKRWFELSKAGVLSYSATPTSLTRGSIQILLATISLNPQQRIIHIDSGSTLFHLRCQTNDEYKEWTRALKAYRDDEFLHKEYVADSQQEKRAQQQQQDFTSPPEIQLLPNSSSSSSFAADYHSADMIWSQIDAGIRTAELLSSNTAILKKNTESLFRRENSSESFTLTKESDLITSLAAEQARQWREIQVTMQHLLKGDPTLNSLSMTRSQSKTKLSAELADTQPADIDHTLLRTHSTNTSCSSIHNSFISDQFFDAESVVLTDDDEDYADHPGSVSTGDSSTVSTSDDEESEEEEEDLALGKPMRQSRLIDLISEPSNFHRRQILPSPAKNDGVSALSIFRKNIGKDLSQIAMPVSMNEPLSMLERACEDLEYAELLDKAAQCENSMDRIMYVAAFAVSSYSSSQWRSGRKPFNPMMSETYECIRPDKGFRFISEKVSHHPLIIASHAESQTYQYWQCTKIKSKFWGKSMEFMTEGTFHVSLNDKEHYTFTKPSSWMRNMIAGEKYLEHVGELKVINRTTGEYGSVLFKEGTGGGLFSAPKERNNVVGTFYTADGVKSKKMVGKWSDGLAEDVNMDGRTLSVLWKVKVPTNPDFSKKYYGFSQFAIELNEITPIEKGKLPKTDSRQRPDQRLYEEGHIDRADEEKLRIEKMQRETRAAFTEKGIPWNPRWFKLEQDPYEEVTFYPAHSDAAAEVGHSWQFAGEYWDVRESGEWPTDTPDLW</sequence>
<comment type="subcellular location">
    <subcellularLocation>
        <location evidence="1">Cytoplasm</location>
    </subcellularLocation>
</comment>
<evidence type="ECO:0000256" key="3">
    <source>
        <dbReference type="ARBA" id="ARBA00022448"/>
    </source>
</evidence>
<organism evidence="12 13">
    <name type="scientific">Mucor circinelloides f. lusitanicus</name>
    <name type="common">Mucor racemosus var. lusitanicus</name>
    <dbReference type="NCBI Taxonomy" id="29924"/>
    <lineage>
        <taxon>Eukaryota</taxon>
        <taxon>Fungi</taxon>
        <taxon>Fungi incertae sedis</taxon>
        <taxon>Mucoromycota</taxon>
        <taxon>Mucoromycotina</taxon>
        <taxon>Mucoromycetes</taxon>
        <taxon>Mucorales</taxon>
        <taxon>Mucorineae</taxon>
        <taxon>Mucoraceae</taxon>
        <taxon>Mucor</taxon>
    </lineage>
</organism>
<feature type="compositionally biased region" description="Basic and acidic residues" evidence="9">
    <location>
        <begin position="77"/>
        <end position="88"/>
    </location>
</feature>
<feature type="domain" description="GOLD" evidence="11">
    <location>
        <begin position="1"/>
        <end position="159"/>
    </location>
</feature>
<comment type="caution">
    <text evidence="12">The sequence shown here is derived from an EMBL/GenBank/DDBJ whole genome shotgun (WGS) entry which is preliminary data.</text>
</comment>
<dbReference type="PROSITE" id="PS01013">
    <property type="entry name" value="OSBP"/>
    <property type="match status" value="1"/>
</dbReference>
<dbReference type="GO" id="GO:0006887">
    <property type="term" value="P:exocytosis"/>
    <property type="evidence" value="ECO:0007669"/>
    <property type="project" value="TreeGrafter"/>
</dbReference>
<dbReference type="InterPro" id="IPR036598">
    <property type="entry name" value="GOLD_dom_sf"/>
</dbReference>
<dbReference type="FunFam" id="2.40.160.120:FF:000001">
    <property type="entry name" value="Oxysterol-binding protein"/>
    <property type="match status" value="1"/>
</dbReference>
<dbReference type="Gene3D" id="2.60.120.680">
    <property type="entry name" value="GOLD domain"/>
    <property type="match status" value="1"/>
</dbReference>
<dbReference type="Pfam" id="PF15409">
    <property type="entry name" value="PH_8"/>
    <property type="match status" value="1"/>
</dbReference>
<dbReference type="GO" id="GO:0097038">
    <property type="term" value="C:perinuclear endoplasmic reticulum"/>
    <property type="evidence" value="ECO:0007669"/>
    <property type="project" value="TreeGrafter"/>
</dbReference>
<feature type="region of interest" description="Disordered" evidence="9">
    <location>
        <begin position="456"/>
        <end position="493"/>
    </location>
</feature>
<dbReference type="Proteomes" id="UP000469890">
    <property type="component" value="Unassembled WGS sequence"/>
</dbReference>
<evidence type="ECO:0000256" key="7">
    <source>
        <dbReference type="ARBA" id="ARBA00023121"/>
    </source>
</evidence>
<evidence type="ECO:0000256" key="9">
    <source>
        <dbReference type="SAM" id="MobiDB-lite"/>
    </source>
</evidence>
<dbReference type="SUPFAM" id="SSF144000">
    <property type="entry name" value="Oxysterol-binding protein-like"/>
    <property type="match status" value="1"/>
</dbReference>
<evidence type="ECO:0000256" key="2">
    <source>
        <dbReference type="ARBA" id="ARBA00008842"/>
    </source>
</evidence>
<dbReference type="GO" id="GO:0032934">
    <property type="term" value="F:sterol binding"/>
    <property type="evidence" value="ECO:0007669"/>
    <property type="project" value="TreeGrafter"/>
</dbReference>
<feature type="region of interest" description="Disordered" evidence="9">
    <location>
        <begin position="275"/>
        <end position="302"/>
    </location>
</feature>
<keyword evidence="5" id="KW-0597">Phosphoprotein</keyword>
<dbReference type="PANTHER" id="PTHR10972:SF203">
    <property type="entry name" value="OXYSTEROL-BINDING PROTEIN HOMOLOG 3"/>
    <property type="match status" value="1"/>
</dbReference>
<dbReference type="GO" id="GO:0006897">
    <property type="term" value="P:endocytosis"/>
    <property type="evidence" value="ECO:0007669"/>
    <property type="project" value="TreeGrafter"/>
</dbReference>
<dbReference type="InterPro" id="IPR018494">
    <property type="entry name" value="Oxysterol-bd_CS"/>
</dbReference>
<dbReference type="InterPro" id="IPR011993">
    <property type="entry name" value="PH-like_dom_sf"/>
</dbReference>
<proteinExistence type="inferred from homology"/>
<evidence type="ECO:0000256" key="1">
    <source>
        <dbReference type="ARBA" id="ARBA00004496"/>
    </source>
</evidence>
<dbReference type="GO" id="GO:0032541">
    <property type="term" value="C:cortical endoplasmic reticulum"/>
    <property type="evidence" value="ECO:0007669"/>
    <property type="project" value="TreeGrafter"/>
</dbReference>